<feature type="compositionally biased region" description="Pro residues" evidence="1">
    <location>
        <begin position="47"/>
        <end position="57"/>
    </location>
</feature>
<protein>
    <submittedName>
        <fullName evidence="2">Uncharacterized protein</fullName>
    </submittedName>
</protein>
<keyword evidence="3" id="KW-1185">Reference proteome</keyword>
<reference evidence="2 3" key="1">
    <citation type="submission" date="2024-10" db="EMBL/GenBank/DDBJ databases">
        <title>The Natural Products Discovery Center: Release of the First 8490 Sequenced Strains for Exploring Actinobacteria Biosynthetic Diversity.</title>
        <authorList>
            <person name="Kalkreuter E."/>
            <person name="Kautsar S.A."/>
            <person name="Yang D."/>
            <person name="Bader C.D."/>
            <person name="Teijaro C.N."/>
            <person name="Fluegel L."/>
            <person name="Davis C.M."/>
            <person name="Simpson J.R."/>
            <person name="Lauterbach L."/>
            <person name="Steele A.D."/>
            <person name="Gui C."/>
            <person name="Meng S."/>
            <person name="Li G."/>
            <person name="Viehrig K."/>
            <person name="Ye F."/>
            <person name="Su P."/>
            <person name="Kiefer A.F."/>
            <person name="Nichols A."/>
            <person name="Cepeda A.J."/>
            <person name="Yan W."/>
            <person name="Fan B."/>
            <person name="Jiang Y."/>
            <person name="Adhikari A."/>
            <person name="Zheng C.-J."/>
            <person name="Schuster L."/>
            <person name="Cowan T.M."/>
            <person name="Smanski M.J."/>
            <person name="Chevrette M.G."/>
            <person name="De Carvalho L.P.S."/>
            <person name="Shen B."/>
        </authorList>
    </citation>
    <scope>NUCLEOTIDE SEQUENCE [LARGE SCALE GENOMIC DNA]</scope>
    <source>
        <strain evidence="2 3">NPDC020602</strain>
    </source>
</reference>
<dbReference type="EMBL" id="JBIRUI010000021">
    <property type="protein sequence ID" value="MFI1718368.1"/>
    <property type="molecule type" value="Genomic_DNA"/>
</dbReference>
<feature type="region of interest" description="Disordered" evidence="1">
    <location>
        <begin position="1"/>
        <end position="70"/>
    </location>
</feature>
<dbReference type="RefSeq" id="WP_148086860.1">
    <property type="nucleotide sequence ID" value="NZ_JBEYXG010000050.1"/>
</dbReference>
<proteinExistence type="predicted"/>
<evidence type="ECO:0000313" key="2">
    <source>
        <dbReference type="EMBL" id="MFI1718368.1"/>
    </source>
</evidence>
<accession>A0ABW7UFB2</accession>
<dbReference type="Proteomes" id="UP001611339">
    <property type="component" value="Unassembled WGS sequence"/>
</dbReference>
<evidence type="ECO:0000313" key="3">
    <source>
        <dbReference type="Proteomes" id="UP001611339"/>
    </source>
</evidence>
<organism evidence="2 3">
    <name type="scientific">Streptomyces litmocidini</name>
    <dbReference type="NCBI Taxonomy" id="67318"/>
    <lineage>
        <taxon>Bacteria</taxon>
        <taxon>Bacillati</taxon>
        <taxon>Actinomycetota</taxon>
        <taxon>Actinomycetes</taxon>
        <taxon>Kitasatosporales</taxon>
        <taxon>Streptomycetaceae</taxon>
        <taxon>Streptomyces</taxon>
    </lineage>
</organism>
<evidence type="ECO:0000256" key="1">
    <source>
        <dbReference type="SAM" id="MobiDB-lite"/>
    </source>
</evidence>
<gene>
    <name evidence="2" type="ORF">ACH407_33025</name>
</gene>
<name>A0ABW7UFB2_9ACTN</name>
<sequence>MSVPEPARTPPARRRDLPSVRAVRLTDEPPAPVDRPGPAAQASVTPVPLPVPRPAPRAVPTESRTEEPQP</sequence>
<comment type="caution">
    <text evidence="2">The sequence shown here is derived from an EMBL/GenBank/DDBJ whole genome shotgun (WGS) entry which is preliminary data.</text>
</comment>